<evidence type="ECO:0000313" key="1">
    <source>
        <dbReference type="EMBL" id="KAG1885310.1"/>
    </source>
</evidence>
<protein>
    <submittedName>
        <fullName evidence="1">Uncharacterized protein</fullName>
    </submittedName>
</protein>
<dbReference type="AlphaFoldDB" id="A0AAD4DN31"/>
<reference evidence="1" key="1">
    <citation type="journal article" date="2020" name="New Phytol.">
        <title>Comparative genomics reveals dynamic genome evolution in host specialist ectomycorrhizal fungi.</title>
        <authorList>
            <person name="Lofgren L.A."/>
            <person name="Nguyen N.H."/>
            <person name="Vilgalys R."/>
            <person name="Ruytinx J."/>
            <person name="Liao H.L."/>
            <person name="Branco S."/>
            <person name="Kuo A."/>
            <person name="LaButti K."/>
            <person name="Lipzen A."/>
            <person name="Andreopoulos W."/>
            <person name="Pangilinan J."/>
            <person name="Riley R."/>
            <person name="Hundley H."/>
            <person name="Na H."/>
            <person name="Barry K."/>
            <person name="Grigoriev I.V."/>
            <person name="Stajich J.E."/>
            <person name="Kennedy P.G."/>
        </authorList>
    </citation>
    <scope>NUCLEOTIDE SEQUENCE</scope>
    <source>
        <strain evidence="1">FC203</strain>
    </source>
</reference>
<dbReference type="GeneID" id="64660099"/>
<proteinExistence type="predicted"/>
<keyword evidence="2" id="KW-1185">Reference proteome</keyword>
<dbReference type="RefSeq" id="XP_041216371.1">
    <property type="nucleotide sequence ID" value="XM_041365801.1"/>
</dbReference>
<dbReference type="EMBL" id="JABBWK010000346">
    <property type="protein sequence ID" value="KAG1885310.1"/>
    <property type="molecule type" value="Genomic_DNA"/>
</dbReference>
<organism evidence="1 2">
    <name type="scientific">Suillus fuscotomentosus</name>
    <dbReference type="NCBI Taxonomy" id="1912939"/>
    <lineage>
        <taxon>Eukaryota</taxon>
        <taxon>Fungi</taxon>
        <taxon>Dikarya</taxon>
        <taxon>Basidiomycota</taxon>
        <taxon>Agaricomycotina</taxon>
        <taxon>Agaricomycetes</taxon>
        <taxon>Agaricomycetidae</taxon>
        <taxon>Boletales</taxon>
        <taxon>Suillineae</taxon>
        <taxon>Suillaceae</taxon>
        <taxon>Suillus</taxon>
    </lineage>
</organism>
<dbReference type="Proteomes" id="UP001195769">
    <property type="component" value="Unassembled WGS sequence"/>
</dbReference>
<accession>A0AAD4DN31</accession>
<comment type="caution">
    <text evidence="1">The sequence shown here is derived from an EMBL/GenBank/DDBJ whole genome shotgun (WGS) entry which is preliminary data.</text>
</comment>
<sequence>MSDNIHVCATLTFWRGQKEPLRPYPLHWALYVETGPGVGNTYEIVGDQSTYTFRMTVDQPLANKEDYRGCCYLGRVSEARLPRMGAILAKIEVFRNCPIWNSHDWVETALRTLRDSGFPVHSKEEVLHGCLQDEMLWQLEDWPGIEDVVEFVGYQYLDPGGCAQRVRSEPSVLDLEDGGLKESDNGQLSYVLRLPNSCRALWSVRIAMSRPARQRGYALPDVKPII</sequence>
<gene>
    <name evidence="1" type="ORF">F5891DRAFT_1178535</name>
</gene>
<name>A0AAD4DN31_9AGAM</name>
<evidence type="ECO:0000313" key="2">
    <source>
        <dbReference type="Proteomes" id="UP001195769"/>
    </source>
</evidence>
<dbReference type="Pfam" id="PF20174">
    <property type="entry name" value="DUF6540"/>
    <property type="match status" value="1"/>
</dbReference>
<dbReference type="InterPro" id="IPR046670">
    <property type="entry name" value="DUF6540"/>
</dbReference>